<dbReference type="EC" id="5.3.1.24" evidence="3 9"/>
<keyword evidence="8 9" id="KW-0413">Isomerase</keyword>
<evidence type="ECO:0000256" key="8">
    <source>
        <dbReference type="ARBA" id="ARBA00023235"/>
    </source>
</evidence>
<dbReference type="SUPFAM" id="SSF51366">
    <property type="entry name" value="Ribulose-phoshate binding barrel"/>
    <property type="match status" value="1"/>
</dbReference>
<dbReference type="Proteomes" id="UP000620550">
    <property type="component" value="Unassembled WGS sequence"/>
</dbReference>
<dbReference type="InterPro" id="IPR013785">
    <property type="entry name" value="Aldolase_TIM"/>
</dbReference>
<evidence type="ECO:0000256" key="6">
    <source>
        <dbReference type="ARBA" id="ARBA00022822"/>
    </source>
</evidence>
<dbReference type="HAMAP" id="MF_00135">
    <property type="entry name" value="PRAI"/>
    <property type="match status" value="1"/>
</dbReference>
<keyword evidence="5 9" id="KW-0028">Amino-acid biosynthesis</keyword>
<keyword evidence="7 9" id="KW-0057">Aromatic amino acid biosynthesis</keyword>
<dbReference type="Pfam" id="PF00697">
    <property type="entry name" value="PRAI"/>
    <property type="match status" value="1"/>
</dbReference>
<feature type="domain" description="N-(5'phosphoribosyl) anthranilate isomerase (PRAI)" evidence="10">
    <location>
        <begin position="3"/>
        <end position="191"/>
    </location>
</feature>
<dbReference type="PANTHER" id="PTHR42894">
    <property type="entry name" value="N-(5'-PHOSPHORIBOSYL)ANTHRANILATE ISOMERASE"/>
    <property type="match status" value="1"/>
</dbReference>
<evidence type="ECO:0000256" key="7">
    <source>
        <dbReference type="ARBA" id="ARBA00023141"/>
    </source>
</evidence>
<name>A0ABQ3HWE2_9SPHI</name>
<evidence type="ECO:0000313" key="12">
    <source>
        <dbReference type="Proteomes" id="UP000620550"/>
    </source>
</evidence>
<protein>
    <recommendedName>
        <fullName evidence="4 9">N-(5'-phosphoribosyl)anthranilate isomerase</fullName>
        <shortName evidence="9">PRAI</shortName>
        <ecNumber evidence="3 9">5.3.1.24</ecNumber>
    </recommendedName>
</protein>
<organism evidence="11 12">
    <name type="scientific">Sphingobacterium griseoflavum</name>
    <dbReference type="NCBI Taxonomy" id="1474952"/>
    <lineage>
        <taxon>Bacteria</taxon>
        <taxon>Pseudomonadati</taxon>
        <taxon>Bacteroidota</taxon>
        <taxon>Sphingobacteriia</taxon>
        <taxon>Sphingobacteriales</taxon>
        <taxon>Sphingobacteriaceae</taxon>
        <taxon>Sphingobacterium</taxon>
    </lineage>
</organism>
<dbReference type="EMBL" id="BNAF01000002">
    <property type="protein sequence ID" value="GHE23683.1"/>
    <property type="molecule type" value="Genomic_DNA"/>
</dbReference>
<dbReference type="CDD" id="cd00405">
    <property type="entry name" value="PRAI"/>
    <property type="match status" value="1"/>
</dbReference>
<dbReference type="PANTHER" id="PTHR42894:SF1">
    <property type="entry name" value="N-(5'-PHOSPHORIBOSYL)ANTHRANILATE ISOMERASE"/>
    <property type="match status" value="1"/>
</dbReference>
<evidence type="ECO:0000256" key="3">
    <source>
        <dbReference type="ARBA" id="ARBA00012572"/>
    </source>
</evidence>
<comment type="caution">
    <text evidence="11">The sequence shown here is derived from an EMBL/GenBank/DDBJ whole genome shotgun (WGS) entry which is preliminary data.</text>
</comment>
<sequence>MRDIDNVQQLSTLPVDYLGFIFYAKSPRFTANLPLLPQLPANIQKVGVFVNAEEEYVTKKIKEGLDGVQLHGDERPSFCAAIRQQHVFVIKAFGVDANFDWQHLVDYVDVVDYFLFDTKSSSHGGTGQSFDWSKLSSYPFEKPYFLSGGLSLANIQEAISLADPRMIGLDLNSRFEIAPALKDIHKITNALKIIKDEQISR</sequence>
<evidence type="ECO:0000259" key="10">
    <source>
        <dbReference type="Pfam" id="PF00697"/>
    </source>
</evidence>
<evidence type="ECO:0000256" key="9">
    <source>
        <dbReference type="HAMAP-Rule" id="MF_00135"/>
    </source>
</evidence>
<evidence type="ECO:0000256" key="4">
    <source>
        <dbReference type="ARBA" id="ARBA00022272"/>
    </source>
</evidence>
<reference evidence="12" key="1">
    <citation type="journal article" date="2019" name="Int. J. Syst. Evol. Microbiol.">
        <title>The Global Catalogue of Microorganisms (GCM) 10K type strain sequencing project: providing services to taxonomists for standard genome sequencing and annotation.</title>
        <authorList>
            <consortium name="The Broad Institute Genomics Platform"/>
            <consortium name="The Broad Institute Genome Sequencing Center for Infectious Disease"/>
            <person name="Wu L."/>
            <person name="Ma J."/>
        </authorList>
    </citation>
    <scope>NUCLEOTIDE SEQUENCE [LARGE SCALE GENOMIC DNA]</scope>
    <source>
        <strain evidence="12">CGMCC 1.12966</strain>
    </source>
</reference>
<dbReference type="GO" id="GO:0016853">
    <property type="term" value="F:isomerase activity"/>
    <property type="evidence" value="ECO:0007669"/>
    <property type="project" value="UniProtKB-KW"/>
</dbReference>
<comment type="pathway">
    <text evidence="2 9">Amino-acid biosynthesis; L-tryptophan biosynthesis; L-tryptophan from chorismate: step 3/5.</text>
</comment>
<evidence type="ECO:0000313" key="11">
    <source>
        <dbReference type="EMBL" id="GHE23683.1"/>
    </source>
</evidence>
<keyword evidence="12" id="KW-1185">Reference proteome</keyword>
<proteinExistence type="inferred from homology"/>
<accession>A0ABQ3HWE2</accession>
<comment type="catalytic activity">
    <reaction evidence="1 9">
        <text>N-(5-phospho-beta-D-ribosyl)anthranilate = 1-(2-carboxyphenylamino)-1-deoxy-D-ribulose 5-phosphate</text>
        <dbReference type="Rhea" id="RHEA:21540"/>
        <dbReference type="ChEBI" id="CHEBI:18277"/>
        <dbReference type="ChEBI" id="CHEBI:58613"/>
        <dbReference type="EC" id="5.3.1.24"/>
    </reaction>
</comment>
<gene>
    <name evidence="9 11" type="primary">trpF</name>
    <name evidence="11" type="ORF">GCM10017764_06510</name>
</gene>
<dbReference type="Gene3D" id="3.20.20.70">
    <property type="entry name" value="Aldolase class I"/>
    <property type="match status" value="1"/>
</dbReference>
<dbReference type="InterPro" id="IPR044643">
    <property type="entry name" value="TrpF_fam"/>
</dbReference>
<dbReference type="InterPro" id="IPR001240">
    <property type="entry name" value="PRAI_dom"/>
</dbReference>
<keyword evidence="6 9" id="KW-0822">Tryptophan biosynthesis</keyword>
<evidence type="ECO:0000256" key="2">
    <source>
        <dbReference type="ARBA" id="ARBA00004664"/>
    </source>
</evidence>
<evidence type="ECO:0000256" key="5">
    <source>
        <dbReference type="ARBA" id="ARBA00022605"/>
    </source>
</evidence>
<dbReference type="InterPro" id="IPR011060">
    <property type="entry name" value="RibuloseP-bd_barrel"/>
</dbReference>
<evidence type="ECO:0000256" key="1">
    <source>
        <dbReference type="ARBA" id="ARBA00001164"/>
    </source>
</evidence>
<comment type="similarity">
    <text evidence="9">Belongs to the TrpF family.</text>
</comment>